<accession>A0A7Z7HP19</accession>
<dbReference type="AlphaFoldDB" id="A0A7Z7HP19"/>
<dbReference type="NCBIfam" id="NF041551">
    <property type="entry name" value="YlcI_YnfO_N"/>
    <property type="match status" value="1"/>
</dbReference>
<gene>
    <name evidence="1" type="ORF">SDENCHOL_10464</name>
</gene>
<dbReference type="RefSeq" id="WP_154715866.1">
    <property type="nucleotide sequence ID" value="NZ_LT837803.1"/>
</dbReference>
<evidence type="ECO:0000313" key="2">
    <source>
        <dbReference type="Proteomes" id="UP000242886"/>
    </source>
</evidence>
<proteinExistence type="predicted"/>
<dbReference type="Proteomes" id="UP000242886">
    <property type="component" value="Chromosome SDENCHOL"/>
</dbReference>
<protein>
    <recommendedName>
        <fullName evidence="3">Prevent-host-death protein</fullName>
    </recommendedName>
</protein>
<reference evidence="1" key="1">
    <citation type="submission" date="2017-03" db="EMBL/GenBank/DDBJ databases">
        <authorList>
            <consortium name="AG Boll"/>
        </authorList>
    </citation>
    <scope>NUCLEOTIDE SEQUENCE [LARGE SCALE GENOMIC DNA]</scope>
    <source>
        <strain evidence="1">Chol</strain>
    </source>
</reference>
<keyword evidence="2" id="KW-1185">Reference proteome</keyword>
<organism evidence="1 2">
    <name type="scientific">Sterolibacterium denitrificans</name>
    <dbReference type="NCBI Taxonomy" id="157592"/>
    <lineage>
        <taxon>Bacteria</taxon>
        <taxon>Pseudomonadati</taxon>
        <taxon>Pseudomonadota</taxon>
        <taxon>Betaproteobacteria</taxon>
        <taxon>Nitrosomonadales</taxon>
        <taxon>Sterolibacteriaceae</taxon>
        <taxon>Sterolibacterium</taxon>
    </lineage>
</organism>
<dbReference type="EMBL" id="LT837803">
    <property type="protein sequence ID" value="SMB21990.1"/>
    <property type="molecule type" value="Genomic_DNA"/>
</dbReference>
<evidence type="ECO:0000313" key="1">
    <source>
        <dbReference type="EMBL" id="SMB21990.1"/>
    </source>
</evidence>
<name>A0A7Z7HP19_9PROT</name>
<sequence length="91" mass="10057">MKTATIPSLRVDPELRRCAESVLHDGESLSSFVEQAIRQTIACRQAEQEFIARGLRARDQARQSGRYVEAAAVVDRLQGMLDEARSGKSPA</sequence>
<evidence type="ECO:0008006" key="3">
    <source>
        <dbReference type="Google" id="ProtNLM"/>
    </source>
</evidence>